<evidence type="ECO:0000313" key="2">
    <source>
        <dbReference type="Proteomes" id="UP000620075"/>
    </source>
</evidence>
<proteinExistence type="predicted"/>
<gene>
    <name evidence="1" type="ORF">JF888_03070</name>
</gene>
<reference evidence="1 2" key="1">
    <citation type="submission" date="2020-10" db="EMBL/GenBank/DDBJ databases">
        <title>Ca. Dormibacterota MAGs.</title>
        <authorList>
            <person name="Montgomery K."/>
        </authorList>
    </citation>
    <scope>NUCLEOTIDE SEQUENCE [LARGE SCALE GENOMIC DNA]</scope>
    <source>
        <strain evidence="1">SC8811_S16_3</strain>
    </source>
</reference>
<dbReference type="Gene3D" id="3.30.460.40">
    <property type="match status" value="1"/>
</dbReference>
<dbReference type="InterPro" id="IPR043519">
    <property type="entry name" value="NT_sf"/>
</dbReference>
<dbReference type="Pfam" id="PF09970">
    <property type="entry name" value="DUF2204"/>
    <property type="match status" value="1"/>
</dbReference>
<dbReference type="EMBL" id="JAEKNQ010000015">
    <property type="protein sequence ID" value="MBJ7602167.1"/>
    <property type="molecule type" value="Genomic_DNA"/>
</dbReference>
<dbReference type="Proteomes" id="UP000620075">
    <property type="component" value="Unassembled WGS sequence"/>
</dbReference>
<dbReference type="SUPFAM" id="SSF81301">
    <property type="entry name" value="Nucleotidyltransferase"/>
    <property type="match status" value="1"/>
</dbReference>
<protein>
    <submittedName>
        <fullName evidence="1">Nucleotidyltransferase</fullName>
    </submittedName>
</protein>
<comment type="caution">
    <text evidence="1">The sequence shown here is derived from an EMBL/GenBank/DDBJ whole genome shotgun (WGS) entry which is preliminary data.</text>
</comment>
<evidence type="ECO:0000313" key="1">
    <source>
        <dbReference type="EMBL" id="MBJ7602167.1"/>
    </source>
</evidence>
<dbReference type="InterPro" id="IPR018700">
    <property type="entry name" value="DUF2204"/>
</dbReference>
<accession>A0A934NGH7</accession>
<organism evidence="1 2">
    <name type="scientific">Candidatus Dormiibacter inghamiae</name>
    <dbReference type="NCBI Taxonomy" id="3127013"/>
    <lineage>
        <taxon>Bacteria</taxon>
        <taxon>Bacillati</taxon>
        <taxon>Candidatus Dormiibacterota</taxon>
        <taxon>Candidatus Dormibacteria</taxon>
        <taxon>Candidatus Dormibacterales</taxon>
        <taxon>Candidatus Dormibacteraceae</taxon>
        <taxon>Candidatus Dormiibacter</taxon>
    </lineage>
</organism>
<dbReference type="AlphaFoldDB" id="A0A934NGH7"/>
<sequence>MTGEREEREHLQMEAVLLRAADVLDKVGIDYAVMGGLASAAVGRARHTHDVDLFVSNEDADSGLEALDQAGFRTERTDEEWLYKAFWGDVMVDLIFESTGGITFDEEMRRRRRPIDVRDRELPAIPPEDLVVIKALAHKEHTPRHWFDALAVIEAGDLDYEYLARRARVNPGRVASLLLYARASGCDVPEEQLRELLAAAGLL</sequence>
<name>A0A934NGH7_9BACT</name>